<dbReference type="InterPro" id="IPR036849">
    <property type="entry name" value="Enolase-like_C_sf"/>
</dbReference>
<dbReference type="PROSITE" id="PS00908">
    <property type="entry name" value="MR_MLE_1"/>
    <property type="match status" value="1"/>
</dbReference>
<dbReference type="SUPFAM" id="SSF54826">
    <property type="entry name" value="Enolase N-terminal domain-like"/>
    <property type="match status" value="1"/>
</dbReference>
<evidence type="ECO:0000313" key="6">
    <source>
        <dbReference type="Proteomes" id="UP001596540"/>
    </source>
</evidence>
<feature type="domain" description="Mandelate racemase/muconate lactonizing enzyme C-terminal" evidence="4">
    <location>
        <begin position="141"/>
        <end position="238"/>
    </location>
</feature>
<dbReference type="InterPro" id="IPR029017">
    <property type="entry name" value="Enolase-like_N"/>
</dbReference>
<dbReference type="InterPro" id="IPR013341">
    <property type="entry name" value="Mandelate_racemase_N_dom"/>
</dbReference>
<evidence type="ECO:0000256" key="2">
    <source>
        <dbReference type="ARBA" id="ARBA00022723"/>
    </source>
</evidence>
<dbReference type="PROSITE" id="PS00909">
    <property type="entry name" value="MR_MLE_2"/>
    <property type="match status" value="1"/>
</dbReference>
<dbReference type="SMART" id="SM00922">
    <property type="entry name" value="MR_MLE"/>
    <property type="match status" value="1"/>
</dbReference>
<dbReference type="CDD" id="cd03316">
    <property type="entry name" value="MR_like"/>
    <property type="match status" value="1"/>
</dbReference>
<dbReference type="Pfam" id="PF02746">
    <property type="entry name" value="MR_MLE_N"/>
    <property type="match status" value="1"/>
</dbReference>
<dbReference type="RefSeq" id="WP_379873764.1">
    <property type="nucleotide sequence ID" value="NZ_JBHTBH010000016.1"/>
</dbReference>
<dbReference type="InterPro" id="IPR046945">
    <property type="entry name" value="RHMD-like"/>
</dbReference>
<comment type="cofactor">
    <cofactor evidence="1">
        <name>Mg(2+)</name>
        <dbReference type="ChEBI" id="CHEBI:18420"/>
    </cofactor>
</comment>
<dbReference type="SFLD" id="SFLDS00001">
    <property type="entry name" value="Enolase"/>
    <property type="match status" value="1"/>
</dbReference>
<dbReference type="Proteomes" id="UP001596540">
    <property type="component" value="Unassembled WGS sequence"/>
</dbReference>
<dbReference type="EMBL" id="JBHTBH010000016">
    <property type="protein sequence ID" value="MFC7331126.1"/>
    <property type="molecule type" value="Genomic_DNA"/>
</dbReference>
<comment type="caution">
    <text evidence="5">The sequence shown here is derived from an EMBL/GenBank/DDBJ whole genome shotgun (WGS) entry which is preliminary data.</text>
</comment>
<reference evidence="6" key="1">
    <citation type="journal article" date="2019" name="Int. J. Syst. Evol. Microbiol.">
        <title>The Global Catalogue of Microorganisms (GCM) 10K type strain sequencing project: providing services to taxonomists for standard genome sequencing and annotation.</title>
        <authorList>
            <consortium name="The Broad Institute Genomics Platform"/>
            <consortium name="The Broad Institute Genome Sequencing Center for Infectious Disease"/>
            <person name="Wu L."/>
            <person name="Ma J."/>
        </authorList>
    </citation>
    <scope>NUCLEOTIDE SEQUENCE [LARGE SCALE GENOMIC DNA]</scope>
    <source>
        <strain evidence="6">CGMCC 4.7382</strain>
    </source>
</reference>
<protein>
    <submittedName>
        <fullName evidence="5">Mandelate racemase/muconate lactonizing enzyme family protein</fullName>
    </submittedName>
</protein>
<dbReference type="InterPro" id="IPR029065">
    <property type="entry name" value="Enolase_C-like"/>
</dbReference>
<dbReference type="Gene3D" id="3.30.390.10">
    <property type="entry name" value="Enolase-like, N-terminal domain"/>
    <property type="match status" value="1"/>
</dbReference>
<sequence>MLIADLSAAAYRLPLARAWDGGVDRNDLVVLRLRTDTGAVGTGFAWTPKIGAGAVLALLRDDCPEALIGRPAVPGPRWRDLRHHLREAGTTGLTGLATAAVDIALWDLAARTAGRPLTDLIGRCRDRVAAYGSGVNLDYELPDLLDQVRGWLAAGHRAVKIKVGSPELERDVERVAEVRRLIGPHRRLMLDANQRWDVPTAVRALRALAPFEPDWIEEPLPADDLAGHVRLRAATPVPFAVGENLRSVAEFRAAIEAGVCDVAQPNVVRVGGITPFLRVADLAADHSVPVAPHLLPELSAQLAVCVPLAAMVEDIDRASFGALGALAGPSGVRVRDGYADVATGPGHGLDFATGTMTPLPAAGG</sequence>
<dbReference type="PANTHER" id="PTHR13794:SF58">
    <property type="entry name" value="MITOCHONDRIAL ENOLASE SUPERFAMILY MEMBER 1"/>
    <property type="match status" value="1"/>
</dbReference>
<dbReference type="InterPro" id="IPR013342">
    <property type="entry name" value="Mandelate_racemase_C"/>
</dbReference>
<dbReference type="Pfam" id="PF13378">
    <property type="entry name" value="MR_MLE_C"/>
    <property type="match status" value="1"/>
</dbReference>
<dbReference type="Gene3D" id="3.20.20.120">
    <property type="entry name" value="Enolase-like C-terminal domain"/>
    <property type="match status" value="1"/>
</dbReference>
<dbReference type="PANTHER" id="PTHR13794">
    <property type="entry name" value="ENOLASE SUPERFAMILY, MANDELATE RACEMASE"/>
    <property type="match status" value="1"/>
</dbReference>
<evidence type="ECO:0000256" key="1">
    <source>
        <dbReference type="ARBA" id="ARBA00001946"/>
    </source>
</evidence>
<organism evidence="5 6">
    <name type="scientific">Marinactinospora rubrisoli</name>
    <dbReference type="NCBI Taxonomy" id="2715399"/>
    <lineage>
        <taxon>Bacteria</taxon>
        <taxon>Bacillati</taxon>
        <taxon>Actinomycetota</taxon>
        <taxon>Actinomycetes</taxon>
        <taxon>Streptosporangiales</taxon>
        <taxon>Nocardiopsidaceae</taxon>
        <taxon>Marinactinospora</taxon>
    </lineage>
</organism>
<keyword evidence="2" id="KW-0479">Metal-binding</keyword>
<gene>
    <name evidence="5" type="ORF">ACFQRF_25645</name>
</gene>
<keyword evidence="3" id="KW-0460">Magnesium</keyword>
<evidence type="ECO:0000313" key="5">
    <source>
        <dbReference type="EMBL" id="MFC7331126.1"/>
    </source>
</evidence>
<name>A0ABW2KM93_9ACTN</name>
<evidence type="ECO:0000259" key="4">
    <source>
        <dbReference type="SMART" id="SM00922"/>
    </source>
</evidence>
<proteinExistence type="predicted"/>
<keyword evidence="6" id="KW-1185">Reference proteome</keyword>
<dbReference type="SUPFAM" id="SSF51604">
    <property type="entry name" value="Enolase C-terminal domain-like"/>
    <property type="match status" value="1"/>
</dbReference>
<dbReference type="InterPro" id="IPR018110">
    <property type="entry name" value="Mandel_Rmase/mucon_lact_enz_CS"/>
</dbReference>
<accession>A0ABW2KM93</accession>
<evidence type="ECO:0000256" key="3">
    <source>
        <dbReference type="ARBA" id="ARBA00022842"/>
    </source>
</evidence>